<feature type="domain" description="AAA-ATPase-like" evidence="1">
    <location>
        <begin position="103"/>
        <end position="268"/>
    </location>
</feature>
<dbReference type="AlphaFoldDB" id="A0A9X5CCJ6"/>
<dbReference type="Proteomes" id="UP000474104">
    <property type="component" value="Unassembled WGS sequence"/>
</dbReference>
<dbReference type="InterPro" id="IPR018631">
    <property type="entry name" value="AAA-ATPase-like_dom"/>
</dbReference>
<organism evidence="2 3">
    <name type="scientific">Schaedlerella arabinosiphila</name>
    <dbReference type="NCBI Taxonomy" id="2044587"/>
    <lineage>
        <taxon>Bacteria</taxon>
        <taxon>Bacillati</taxon>
        <taxon>Bacillota</taxon>
        <taxon>Clostridia</taxon>
        <taxon>Lachnospirales</taxon>
        <taxon>Lachnospiraceae</taxon>
        <taxon>Schaedlerella</taxon>
    </lineage>
</organism>
<accession>A0A9X5CCJ6</accession>
<proteinExistence type="predicted"/>
<reference evidence="2 3" key="1">
    <citation type="submission" date="2019-07" db="EMBL/GenBank/DDBJ databases">
        <title>Draft genome sequences of 15 bacterial species constituting the stable defined intestinal microbiota of the GM15 gnotobiotic mouse model.</title>
        <authorList>
            <person name="Elie C."/>
            <person name="Mathieu A."/>
            <person name="Saliou A."/>
            <person name="Darnaud M."/>
            <person name="Leulier F."/>
            <person name="Tamellini A."/>
        </authorList>
    </citation>
    <scope>NUCLEOTIDE SEQUENCE [LARGE SCALE GENOMIC DNA]</scope>
    <source>
        <strain evidence="3">ASF 502</strain>
    </source>
</reference>
<dbReference type="Pfam" id="PF08011">
    <property type="entry name" value="PDDEXK_9"/>
    <property type="match status" value="1"/>
</dbReference>
<dbReference type="PANTHER" id="PTHR34825">
    <property type="entry name" value="CONSERVED PROTEIN, WITH A WEAK D-GALACTARATE DEHYDRATASE/ALTRONATE HYDROLASE DOMAIN"/>
    <property type="match status" value="1"/>
</dbReference>
<evidence type="ECO:0000313" key="3">
    <source>
        <dbReference type="Proteomes" id="UP000474104"/>
    </source>
</evidence>
<dbReference type="InterPro" id="IPR012547">
    <property type="entry name" value="PDDEXK_9"/>
</dbReference>
<dbReference type="Pfam" id="PF09820">
    <property type="entry name" value="AAA-ATPase_like"/>
    <property type="match status" value="2"/>
</dbReference>
<dbReference type="InterPro" id="IPR027417">
    <property type="entry name" value="P-loop_NTPase"/>
</dbReference>
<dbReference type="OrthoDB" id="9766673at2"/>
<dbReference type="PANTHER" id="PTHR34825:SF1">
    <property type="entry name" value="AAA-ATPASE-LIKE DOMAIN-CONTAINING PROTEIN"/>
    <property type="match status" value="1"/>
</dbReference>
<evidence type="ECO:0000259" key="1">
    <source>
        <dbReference type="Pfam" id="PF09820"/>
    </source>
</evidence>
<dbReference type="EMBL" id="VIRB01000057">
    <property type="protein sequence ID" value="NDO68736.1"/>
    <property type="molecule type" value="Genomic_DNA"/>
</dbReference>
<name>A0A9X5CCJ6_9FIRM</name>
<dbReference type="SUPFAM" id="SSF52540">
    <property type="entry name" value="P-loop containing nucleoside triphosphate hydrolases"/>
    <property type="match status" value="1"/>
</dbReference>
<sequence length="606" mass="69958">MTKTIGIGHQNFEEIITEDIFYIDKTMFIKEWWENKDAVTLITRPRRFGKTLNLSMLNSFFSVSYPQRVLPDPSVYGKEIAGQSKYPQPPPVLSRTNALQTTEKTERACLFHKLSIWKYEKYQKMQGTYPVIFLSFADVKETSFINTRKKICQLIKNLYNTFDFLLEGSYLNEYEKKSYHEVSVDMDDYLASGSLKALTDYLMRYYGKKAIILLDEYDTPLHEAYVGGYWSELVSFIRNLFNSTFKTNPFLEKALMTGITRVSKESIFSDLNNLEVVTTTSEKYEDSFGFTEEEVWGALEEYGLYEEQTRVKAWYDGFTFGKKTDIYNPWSIINFLDKRKLATYWANTSSNSLVGKLIREGSPNVKMIMEDLLHGKGFCTQVDEQVVYSQLDNDETAVWSLLLASGYLKVENLTFYEEQGIDEYTLVLTNKEVQIMFKKMIEGWFSKFIPSAYNEFIRAMLLGDTEAMNTYMNRVALATFSYFDTGKNLSGEAEPERFYHGFVLGLLVDLGSRYKITSNRESGFGRYDVVLEPLQAQDDAVILEFKIRSPKKEGSLEDTVQQALEQIEKKKYSESLIAAGIAPGRIRKYGFAFEGKKVLIGEGCRY</sequence>
<dbReference type="RefSeq" id="WP_004072080.1">
    <property type="nucleotide sequence ID" value="NZ_VIRB01000057.1"/>
</dbReference>
<protein>
    <recommendedName>
        <fullName evidence="1">AAA-ATPase-like domain-containing protein</fullName>
    </recommendedName>
</protein>
<comment type="caution">
    <text evidence="2">The sequence shown here is derived from an EMBL/GenBank/DDBJ whole genome shotgun (WGS) entry which is preliminary data.</text>
</comment>
<evidence type="ECO:0000313" key="2">
    <source>
        <dbReference type="EMBL" id="NDO68736.1"/>
    </source>
</evidence>
<feature type="domain" description="AAA-ATPase-like" evidence="1">
    <location>
        <begin position="7"/>
        <end position="63"/>
    </location>
</feature>
<gene>
    <name evidence="2" type="ORF">FMM80_08600</name>
</gene>